<dbReference type="SUPFAM" id="SSF50156">
    <property type="entry name" value="PDZ domain-like"/>
    <property type="match status" value="1"/>
</dbReference>
<reference evidence="3" key="1">
    <citation type="submission" date="2021-02" db="EMBL/GenBank/DDBJ databases">
        <authorList>
            <person name="Dougan E. K."/>
            <person name="Rhodes N."/>
            <person name="Thang M."/>
            <person name="Chan C."/>
        </authorList>
    </citation>
    <scope>NUCLEOTIDE SEQUENCE</scope>
</reference>
<dbReference type="AlphaFoldDB" id="A0A813LY70"/>
<dbReference type="OMA" id="GIVVSHI"/>
<accession>A0A813LY70</accession>
<organism evidence="3 4">
    <name type="scientific">Polarella glacialis</name>
    <name type="common">Dinoflagellate</name>
    <dbReference type="NCBI Taxonomy" id="89957"/>
    <lineage>
        <taxon>Eukaryota</taxon>
        <taxon>Sar</taxon>
        <taxon>Alveolata</taxon>
        <taxon>Dinophyceae</taxon>
        <taxon>Suessiales</taxon>
        <taxon>Suessiaceae</taxon>
        <taxon>Polarella</taxon>
    </lineage>
</organism>
<keyword evidence="5" id="KW-1185">Reference proteome</keyword>
<dbReference type="EMBL" id="CAJNNV010001214">
    <property type="protein sequence ID" value="CAE8584519.1"/>
    <property type="molecule type" value="Genomic_DNA"/>
</dbReference>
<dbReference type="InterPro" id="IPR036034">
    <property type="entry name" value="PDZ_sf"/>
</dbReference>
<sequence length="222" mass="24074">MLACCYREGQEVEQVIISEQVFIAEPEFEFAPAPAVEPLPSPAAAGGTLVIGLERSGTVADLGLILDSTNEELVIIQGISEGLVRNYNKTCPARKAIKIYDWIISLNGTRGSLPEFRKLLESLKVENTLTIEVVQPTETSVLLKKAGVLGITLNYKTASVGLLVKGINDGTLNEWNKAHPDTPIKPGDLIVAVNKVTYNAVDLLKKLKESGSLDITVMRYVL</sequence>
<dbReference type="Gene3D" id="2.30.42.10">
    <property type="match status" value="1"/>
</dbReference>
<evidence type="ECO:0000313" key="4">
    <source>
        <dbReference type="Proteomes" id="UP000626109"/>
    </source>
</evidence>
<feature type="domain" description="PDZ" evidence="1">
    <location>
        <begin position="138"/>
        <end position="212"/>
    </location>
</feature>
<dbReference type="EMBL" id="CAJNNW010037375">
    <property type="protein sequence ID" value="CAE8741363.1"/>
    <property type="molecule type" value="Genomic_DNA"/>
</dbReference>
<dbReference type="PROSITE" id="PS50106">
    <property type="entry name" value="PDZ"/>
    <property type="match status" value="1"/>
</dbReference>
<dbReference type="Proteomes" id="UP000654075">
    <property type="component" value="Unassembled WGS sequence"/>
</dbReference>
<name>A0A813LY70_POLGL</name>
<evidence type="ECO:0000313" key="3">
    <source>
        <dbReference type="EMBL" id="CAE8741363.1"/>
    </source>
</evidence>
<dbReference type="SMART" id="SM00228">
    <property type="entry name" value="PDZ"/>
    <property type="match status" value="2"/>
</dbReference>
<dbReference type="OrthoDB" id="414172at2759"/>
<dbReference type="InterPro" id="IPR001478">
    <property type="entry name" value="PDZ"/>
</dbReference>
<evidence type="ECO:0000313" key="5">
    <source>
        <dbReference type="Proteomes" id="UP000654075"/>
    </source>
</evidence>
<gene>
    <name evidence="2" type="ORF">PGLA1383_LOCUS3449</name>
    <name evidence="3" type="ORF">PGLA2088_LOCUS50423</name>
</gene>
<evidence type="ECO:0000313" key="2">
    <source>
        <dbReference type="EMBL" id="CAE8584519.1"/>
    </source>
</evidence>
<protein>
    <recommendedName>
        <fullName evidence="1">PDZ domain-containing protein</fullName>
    </recommendedName>
</protein>
<proteinExistence type="predicted"/>
<evidence type="ECO:0000259" key="1">
    <source>
        <dbReference type="PROSITE" id="PS50106"/>
    </source>
</evidence>
<dbReference type="Proteomes" id="UP000626109">
    <property type="component" value="Unassembled WGS sequence"/>
</dbReference>
<comment type="caution">
    <text evidence="3">The sequence shown here is derived from an EMBL/GenBank/DDBJ whole genome shotgun (WGS) entry which is preliminary data.</text>
</comment>